<keyword evidence="5" id="KW-1185">Reference proteome</keyword>
<organism evidence="4 5">
    <name type="scientific">Anaerotignum lactatifermentans DSM 14214</name>
    <dbReference type="NCBI Taxonomy" id="1121323"/>
    <lineage>
        <taxon>Bacteria</taxon>
        <taxon>Bacillati</taxon>
        <taxon>Bacillota</taxon>
        <taxon>Clostridia</taxon>
        <taxon>Lachnospirales</taxon>
        <taxon>Anaerotignaceae</taxon>
        <taxon>Anaerotignum</taxon>
    </lineage>
</organism>
<feature type="transmembrane region" description="Helical" evidence="2">
    <location>
        <begin position="106"/>
        <end position="128"/>
    </location>
</feature>
<evidence type="ECO:0000313" key="4">
    <source>
        <dbReference type="EMBL" id="SHK96129.1"/>
    </source>
</evidence>
<dbReference type="PANTHER" id="PTHR36194">
    <property type="entry name" value="S-LAYER-LIKE PROTEIN"/>
    <property type="match status" value="1"/>
</dbReference>
<accession>A0A1M6WRB3</accession>
<keyword evidence="2" id="KW-0472">Membrane</keyword>
<dbReference type="InterPro" id="IPR013229">
    <property type="entry name" value="PEGA"/>
</dbReference>
<feature type="region of interest" description="Disordered" evidence="1">
    <location>
        <begin position="51"/>
        <end position="98"/>
    </location>
</feature>
<gene>
    <name evidence="4" type="ORF">SAMN02745138_02641</name>
</gene>
<reference evidence="4 5" key="1">
    <citation type="submission" date="2016-11" db="EMBL/GenBank/DDBJ databases">
        <authorList>
            <person name="Jaros S."/>
            <person name="Januszkiewicz K."/>
            <person name="Wedrychowicz H."/>
        </authorList>
    </citation>
    <scope>NUCLEOTIDE SEQUENCE [LARGE SCALE GENOMIC DNA]</scope>
    <source>
        <strain evidence="4 5">DSM 14214</strain>
    </source>
</reference>
<evidence type="ECO:0000256" key="1">
    <source>
        <dbReference type="SAM" id="MobiDB-lite"/>
    </source>
</evidence>
<dbReference type="EMBL" id="FRAH01000056">
    <property type="protein sequence ID" value="SHK96129.1"/>
    <property type="molecule type" value="Genomic_DNA"/>
</dbReference>
<dbReference type="RefSeq" id="WP_072852516.1">
    <property type="nucleotide sequence ID" value="NZ_FRAH01000056.1"/>
</dbReference>
<dbReference type="AlphaFoldDB" id="A0A1M6WRB3"/>
<feature type="domain" description="PEGA" evidence="3">
    <location>
        <begin position="356"/>
        <end position="421"/>
    </location>
</feature>
<keyword evidence="2" id="KW-0812">Transmembrane</keyword>
<proteinExistence type="predicted"/>
<dbReference type="Proteomes" id="UP000183975">
    <property type="component" value="Unassembled WGS sequence"/>
</dbReference>
<dbReference type="Pfam" id="PF08308">
    <property type="entry name" value="PEGA"/>
    <property type="match status" value="2"/>
</dbReference>
<evidence type="ECO:0000313" key="5">
    <source>
        <dbReference type="Proteomes" id="UP000183975"/>
    </source>
</evidence>
<dbReference type="PANTHER" id="PTHR36194:SF1">
    <property type="entry name" value="S-LAYER-LIKE PROTEIN"/>
    <property type="match status" value="1"/>
</dbReference>
<sequence length="489" mass="54850">MKDYHFENDNKEFDTTIRLDHINEKVKELEQNQTDEDDLGDKDEFLNAFESEKFEDPLPIQPAEEPVTFVTREPRKQPVYDGGQPPMPPKDEDDEEDEPFWNKKTIGLITIAALVVLGICFGIVKMVFFSNPLDKATEAAPMLVTEVLDEEELLVYDINAAKQKTVNLTPETVVYNEDEVQIQPDIIQMGDLLMIQMDQDGEFAVTISYDDSIKKEEITGLKADTSAKELVGEDRSFAYDKKTIFYYDEEEIRPEDIESCDVLEISGIGDVVWSVKVLEYHGYITVENAQNIKNGTFTLDEEEPVPLSDVEKIAVKEGTHSITIKGDNIESRTDSVLVQAGETTVYDLSKAQQKMGVLAVNANVSDYKLYINGALVDSSQPSVLPFGEYDVVILKNGYKEWSQTVTLNQDAVSVNAQLEREEQLATVVINCNEADANVFINGEERGTAPLQVTLPYGTYEVEVFKDGFTSYHQTVQIQSSVVHISATLG</sequence>
<name>A0A1M6WRB3_9FIRM</name>
<protein>
    <submittedName>
        <fullName evidence="4">PEGA domain-containing protein</fullName>
    </submittedName>
</protein>
<evidence type="ECO:0000259" key="3">
    <source>
        <dbReference type="Pfam" id="PF08308"/>
    </source>
</evidence>
<evidence type="ECO:0000256" key="2">
    <source>
        <dbReference type="SAM" id="Phobius"/>
    </source>
</evidence>
<feature type="domain" description="PEGA" evidence="3">
    <location>
        <begin position="425"/>
        <end position="488"/>
    </location>
</feature>
<keyword evidence="2" id="KW-1133">Transmembrane helix</keyword>
<dbReference type="OrthoDB" id="2065331at2"/>